<dbReference type="SUPFAM" id="SSF54909">
    <property type="entry name" value="Dimeric alpha+beta barrel"/>
    <property type="match status" value="1"/>
</dbReference>
<dbReference type="FunFam" id="1.10.10.10:FF:000186">
    <property type="entry name" value="AsnC family transcriptional regulator"/>
    <property type="match status" value="1"/>
</dbReference>
<evidence type="ECO:0000256" key="3">
    <source>
        <dbReference type="ARBA" id="ARBA00023163"/>
    </source>
</evidence>
<evidence type="ECO:0000259" key="4">
    <source>
        <dbReference type="PROSITE" id="PS50956"/>
    </source>
</evidence>
<evidence type="ECO:0000313" key="5">
    <source>
        <dbReference type="EMBL" id="TKJ06808.1"/>
    </source>
</evidence>
<reference evidence="5 6" key="1">
    <citation type="journal article" date="2019" name="Environ. Microbiol.">
        <title>An active ?-lactamase is a part of an orchestrated cell wall stress resistance network of Bacillus subtilis and related rhizosphere species.</title>
        <authorList>
            <person name="Bucher T."/>
            <person name="Keren-Paz A."/>
            <person name="Hausser J."/>
            <person name="Olender T."/>
            <person name="Cytryn E."/>
            <person name="Kolodkin-Gal I."/>
        </authorList>
    </citation>
    <scope>NUCLEOTIDE SEQUENCE [LARGE SCALE GENOMIC DNA]</scope>
    <source>
        <strain evidence="5 6">I32</strain>
    </source>
</reference>
<dbReference type="SUPFAM" id="SSF46785">
    <property type="entry name" value="Winged helix' DNA-binding domain"/>
    <property type="match status" value="1"/>
</dbReference>
<comment type="caution">
    <text evidence="5">The sequence shown here is derived from an EMBL/GenBank/DDBJ whole genome shotgun (WGS) entry which is preliminary data.</text>
</comment>
<dbReference type="InterPro" id="IPR011991">
    <property type="entry name" value="ArsR-like_HTH"/>
</dbReference>
<dbReference type="GO" id="GO:0005829">
    <property type="term" value="C:cytosol"/>
    <property type="evidence" value="ECO:0007669"/>
    <property type="project" value="TreeGrafter"/>
</dbReference>
<evidence type="ECO:0000256" key="1">
    <source>
        <dbReference type="ARBA" id="ARBA00023015"/>
    </source>
</evidence>
<name>A0A9X9F7Q1_BACCE</name>
<gene>
    <name evidence="5" type="ORF">FC695_05205</name>
</gene>
<dbReference type="InterPro" id="IPR019887">
    <property type="entry name" value="Tscrpt_reg_AsnC/Lrp_C"/>
</dbReference>
<sequence length="119" mass="13701">MQLDRVDRKILNELYNDSRLSMRELAKRVNLSAPSTSERVRKLESEGVIQKYTIDIDYKKAGLVLDCILEITLKNGDTTRMQQFIQSYPSASFCYRVTGSLCYIVKISVPSLVELEEFI</sequence>
<dbReference type="EMBL" id="SZOH01000284">
    <property type="protein sequence ID" value="TKJ06808.1"/>
    <property type="molecule type" value="Genomic_DNA"/>
</dbReference>
<dbReference type="InterPro" id="IPR036388">
    <property type="entry name" value="WH-like_DNA-bd_sf"/>
</dbReference>
<dbReference type="Proteomes" id="UP000308444">
    <property type="component" value="Unassembled WGS sequence"/>
</dbReference>
<dbReference type="AlphaFoldDB" id="A0A9X9F7Q1"/>
<dbReference type="GO" id="GO:0043200">
    <property type="term" value="P:response to amino acid"/>
    <property type="evidence" value="ECO:0007669"/>
    <property type="project" value="TreeGrafter"/>
</dbReference>
<feature type="non-terminal residue" evidence="5">
    <location>
        <position position="119"/>
    </location>
</feature>
<dbReference type="InterPro" id="IPR036390">
    <property type="entry name" value="WH_DNA-bd_sf"/>
</dbReference>
<dbReference type="GO" id="GO:0043565">
    <property type="term" value="F:sequence-specific DNA binding"/>
    <property type="evidence" value="ECO:0007669"/>
    <property type="project" value="InterPro"/>
</dbReference>
<dbReference type="CDD" id="cd00090">
    <property type="entry name" value="HTH_ARSR"/>
    <property type="match status" value="1"/>
</dbReference>
<dbReference type="PANTHER" id="PTHR30154">
    <property type="entry name" value="LEUCINE-RESPONSIVE REGULATORY PROTEIN"/>
    <property type="match status" value="1"/>
</dbReference>
<dbReference type="Gene3D" id="3.30.70.920">
    <property type="match status" value="1"/>
</dbReference>
<dbReference type="PANTHER" id="PTHR30154:SF53">
    <property type="entry name" value="HTH-TYPE TRANSCRIPTIONAL REGULATOR LRPC"/>
    <property type="match status" value="1"/>
</dbReference>
<organism evidence="5 6">
    <name type="scientific">Bacillus cereus</name>
    <dbReference type="NCBI Taxonomy" id="1396"/>
    <lineage>
        <taxon>Bacteria</taxon>
        <taxon>Bacillati</taxon>
        <taxon>Bacillota</taxon>
        <taxon>Bacilli</taxon>
        <taxon>Bacillales</taxon>
        <taxon>Bacillaceae</taxon>
        <taxon>Bacillus</taxon>
        <taxon>Bacillus cereus group</taxon>
    </lineage>
</organism>
<dbReference type="PRINTS" id="PR00033">
    <property type="entry name" value="HTHASNC"/>
</dbReference>
<dbReference type="InterPro" id="IPR011008">
    <property type="entry name" value="Dimeric_a/b-barrel"/>
</dbReference>
<evidence type="ECO:0000256" key="2">
    <source>
        <dbReference type="ARBA" id="ARBA00023125"/>
    </source>
</evidence>
<dbReference type="Pfam" id="PF01037">
    <property type="entry name" value="AsnC_trans_reg"/>
    <property type="match status" value="1"/>
</dbReference>
<proteinExistence type="predicted"/>
<accession>A0A9X9F7Q1</accession>
<feature type="domain" description="HTH asnC-type" evidence="4">
    <location>
        <begin position="3"/>
        <end position="64"/>
    </location>
</feature>
<dbReference type="InterPro" id="IPR019888">
    <property type="entry name" value="Tscrpt_reg_AsnC-like"/>
</dbReference>
<dbReference type="SMART" id="SM00344">
    <property type="entry name" value="HTH_ASNC"/>
    <property type="match status" value="1"/>
</dbReference>
<dbReference type="PROSITE" id="PS50956">
    <property type="entry name" value="HTH_ASNC_2"/>
    <property type="match status" value="1"/>
</dbReference>
<dbReference type="Gene3D" id="1.10.10.10">
    <property type="entry name" value="Winged helix-like DNA-binding domain superfamily/Winged helix DNA-binding domain"/>
    <property type="match status" value="1"/>
</dbReference>
<protein>
    <submittedName>
        <fullName evidence="5">Lrp/AsnC family transcriptional regulator</fullName>
    </submittedName>
</protein>
<evidence type="ECO:0000313" key="6">
    <source>
        <dbReference type="Proteomes" id="UP000308444"/>
    </source>
</evidence>
<dbReference type="InterPro" id="IPR000485">
    <property type="entry name" value="AsnC-type_HTH_dom"/>
</dbReference>
<dbReference type="InterPro" id="IPR019885">
    <property type="entry name" value="Tscrpt_reg_HTH_AsnC-type_CS"/>
</dbReference>
<dbReference type="PROSITE" id="PS00519">
    <property type="entry name" value="HTH_ASNC_1"/>
    <property type="match status" value="1"/>
</dbReference>
<keyword evidence="3" id="KW-0804">Transcription</keyword>
<dbReference type="Pfam" id="PF13412">
    <property type="entry name" value="HTH_24"/>
    <property type="match status" value="1"/>
</dbReference>
<keyword evidence="1" id="KW-0805">Transcription regulation</keyword>
<keyword evidence="2" id="KW-0238">DNA-binding</keyword>